<name>A0ABR1DY17_NECAM</name>
<comment type="caution">
    <text evidence="2">The sequence shown here is derived from an EMBL/GenBank/DDBJ whole genome shotgun (WGS) entry which is preliminary data.</text>
</comment>
<reference evidence="2 3" key="1">
    <citation type="submission" date="2023-08" db="EMBL/GenBank/DDBJ databases">
        <title>A Necator americanus chromosomal reference genome.</title>
        <authorList>
            <person name="Ilik V."/>
            <person name="Petrzelkova K.J."/>
            <person name="Pardy F."/>
            <person name="Fuh T."/>
            <person name="Niatou-Singa F.S."/>
            <person name="Gouil Q."/>
            <person name="Baker L."/>
            <person name="Ritchie M.E."/>
            <person name="Jex A.R."/>
            <person name="Gazzola D."/>
            <person name="Li H."/>
            <person name="Toshio Fujiwara R."/>
            <person name="Zhan B."/>
            <person name="Aroian R.V."/>
            <person name="Pafco B."/>
            <person name="Schwarz E.M."/>
        </authorList>
    </citation>
    <scope>NUCLEOTIDE SEQUENCE [LARGE SCALE GENOMIC DNA]</scope>
    <source>
        <strain evidence="2 3">Aroian</strain>
        <tissue evidence="2">Whole animal</tissue>
    </source>
</reference>
<evidence type="ECO:0000313" key="3">
    <source>
        <dbReference type="Proteomes" id="UP001303046"/>
    </source>
</evidence>
<keyword evidence="1" id="KW-0472">Membrane</keyword>
<keyword evidence="1" id="KW-0812">Transmembrane</keyword>
<evidence type="ECO:0000256" key="1">
    <source>
        <dbReference type="SAM" id="Phobius"/>
    </source>
</evidence>
<sequence>MLGVSDLSKFQWRSSLMMVVVNSTICFLDILCSVVIIIRWRTLSKKSSMSMRRSEKSLLFLACSICFSLSLSCVLQQVAGFCMLYA</sequence>
<keyword evidence="1" id="KW-1133">Transmembrane helix</keyword>
<accession>A0ABR1DY17</accession>
<protein>
    <recommendedName>
        <fullName evidence="4">7TM GPCR serpentine receptor class x (Srx) domain-containing protein</fullName>
    </recommendedName>
</protein>
<feature type="transmembrane region" description="Helical" evidence="1">
    <location>
        <begin position="16"/>
        <end position="38"/>
    </location>
</feature>
<evidence type="ECO:0008006" key="4">
    <source>
        <dbReference type="Google" id="ProtNLM"/>
    </source>
</evidence>
<evidence type="ECO:0000313" key="2">
    <source>
        <dbReference type="EMBL" id="KAK6755332.1"/>
    </source>
</evidence>
<keyword evidence="3" id="KW-1185">Reference proteome</keyword>
<feature type="transmembrane region" description="Helical" evidence="1">
    <location>
        <begin position="58"/>
        <end position="79"/>
    </location>
</feature>
<proteinExistence type="predicted"/>
<organism evidence="2 3">
    <name type="scientific">Necator americanus</name>
    <name type="common">Human hookworm</name>
    <dbReference type="NCBI Taxonomy" id="51031"/>
    <lineage>
        <taxon>Eukaryota</taxon>
        <taxon>Metazoa</taxon>
        <taxon>Ecdysozoa</taxon>
        <taxon>Nematoda</taxon>
        <taxon>Chromadorea</taxon>
        <taxon>Rhabditida</taxon>
        <taxon>Rhabditina</taxon>
        <taxon>Rhabditomorpha</taxon>
        <taxon>Strongyloidea</taxon>
        <taxon>Ancylostomatidae</taxon>
        <taxon>Bunostominae</taxon>
        <taxon>Necator</taxon>
    </lineage>
</organism>
<dbReference type="Proteomes" id="UP001303046">
    <property type="component" value="Unassembled WGS sequence"/>
</dbReference>
<dbReference type="EMBL" id="JAVFWL010000005">
    <property type="protein sequence ID" value="KAK6755332.1"/>
    <property type="molecule type" value="Genomic_DNA"/>
</dbReference>
<gene>
    <name evidence="2" type="primary">Necator_chrV.g18772</name>
    <name evidence="2" type="ORF">RB195_013981</name>
</gene>